<protein>
    <recommendedName>
        <fullName evidence="2">Retrotransposon Copia-like N-terminal domain-containing protein</fullName>
    </recommendedName>
</protein>
<gene>
    <name evidence="3" type="ORF">RCOM_0593180</name>
</gene>
<dbReference type="InterPro" id="IPR029472">
    <property type="entry name" value="Copia-like_N"/>
</dbReference>
<feature type="compositionally biased region" description="Polar residues" evidence="1">
    <location>
        <begin position="12"/>
        <end position="21"/>
    </location>
</feature>
<keyword evidence="4" id="KW-1185">Reference proteome</keyword>
<dbReference type="AlphaFoldDB" id="B9SLN1"/>
<evidence type="ECO:0000256" key="1">
    <source>
        <dbReference type="SAM" id="MobiDB-lite"/>
    </source>
</evidence>
<feature type="region of interest" description="Disordered" evidence="1">
    <location>
        <begin position="1"/>
        <end position="36"/>
    </location>
</feature>
<dbReference type="PANTHER" id="PTHR37610">
    <property type="entry name" value="CCHC-TYPE DOMAIN-CONTAINING PROTEIN"/>
    <property type="match status" value="1"/>
</dbReference>
<dbReference type="Proteomes" id="UP000008311">
    <property type="component" value="Unassembled WGS sequence"/>
</dbReference>
<evidence type="ECO:0000259" key="2">
    <source>
        <dbReference type="Pfam" id="PF14244"/>
    </source>
</evidence>
<dbReference type="eggNOG" id="KOG0017">
    <property type="taxonomic scope" value="Eukaryota"/>
</dbReference>
<evidence type="ECO:0000313" key="4">
    <source>
        <dbReference type="Proteomes" id="UP000008311"/>
    </source>
</evidence>
<feature type="region of interest" description="Disordered" evidence="1">
    <location>
        <begin position="177"/>
        <end position="207"/>
    </location>
</feature>
<feature type="compositionally biased region" description="Basic and acidic residues" evidence="1">
    <location>
        <begin position="22"/>
        <end position="36"/>
    </location>
</feature>
<reference evidence="4" key="1">
    <citation type="journal article" date="2010" name="Nat. Biotechnol.">
        <title>Draft genome sequence of the oilseed species Ricinus communis.</title>
        <authorList>
            <person name="Chan A.P."/>
            <person name="Crabtree J."/>
            <person name="Zhao Q."/>
            <person name="Lorenzi H."/>
            <person name="Orvis J."/>
            <person name="Puiu D."/>
            <person name="Melake-Berhan A."/>
            <person name="Jones K.M."/>
            <person name="Redman J."/>
            <person name="Chen G."/>
            <person name="Cahoon E.B."/>
            <person name="Gedil M."/>
            <person name="Stanke M."/>
            <person name="Haas B.J."/>
            <person name="Wortman J.R."/>
            <person name="Fraser-Liggett C.M."/>
            <person name="Ravel J."/>
            <person name="Rabinowicz P.D."/>
        </authorList>
    </citation>
    <scope>NUCLEOTIDE SEQUENCE [LARGE SCALE GENOMIC DNA]</scope>
    <source>
        <strain evidence="4">cv. Hale</strain>
    </source>
</reference>
<feature type="domain" description="Retrotransposon Copia-like N-terminal" evidence="2">
    <location>
        <begin position="33"/>
        <end position="79"/>
    </location>
</feature>
<dbReference type="PANTHER" id="PTHR37610:SF100">
    <property type="entry name" value="COPIA-LIKE POLYPROTEIN_RETROTRANSPOSON"/>
    <property type="match status" value="1"/>
</dbReference>
<dbReference type="InParanoid" id="B9SLN1"/>
<dbReference type="EMBL" id="EQ974018">
    <property type="protein sequence ID" value="EEF35531.1"/>
    <property type="molecule type" value="Genomic_DNA"/>
</dbReference>
<dbReference type="Pfam" id="PF14244">
    <property type="entry name" value="Retrotran_gag_3"/>
    <property type="match status" value="1"/>
</dbReference>
<organism evidence="3 4">
    <name type="scientific">Ricinus communis</name>
    <name type="common">Castor bean</name>
    <dbReference type="NCBI Taxonomy" id="3988"/>
    <lineage>
        <taxon>Eukaryota</taxon>
        <taxon>Viridiplantae</taxon>
        <taxon>Streptophyta</taxon>
        <taxon>Embryophyta</taxon>
        <taxon>Tracheophyta</taxon>
        <taxon>Spermatophyta</taxon>
        <taxon>Magnoliopsida</taxon>
        <taxon>eudicotyledons</taxon>
        <taxon>Gunneridae</taxon>
        <taxon>Pentapetalae</taxon>
        <taxon>rosids</taxon>
        <taxon>fabids</taxon>
        <taxon>Malpighiales</taxon>
        <taxon>Euphorbiaceae</taxon>
        <taxon>Acalyphoideae</taxon>
        <taxon>Acalypheae</taxon>
        <taxon>Ricinus</taxon>
    </lineage>
</organism>
<accession>B9SLN1</accession>
<evidence type="ECO:0000313" key="3">
    <source>
        <dbReference type="EMBL" id="EEF35531.1"/>
    </source>
</evidence>
<proteinExistence type="predicted"/>
<feature type="compositionally biased region" description="Low complexity" evidence="1">
    <location>
        <begin position="184"/>
        <end position="207"/>
    </location>
</feature>
<sequence>MAEGDVLLPFETNKNQNSAESSKADSSDPNHTHHSDHTGMILFSKTLNGDNYPGWKRAIKLALNLKNKLRFVEGSCEPPSKEKHPDSYGSWSRCNDMVHSWIINTLDPKIADNVIYYATAYEVWEVLCDDSHKSQILLHSPLPTVRQSYASITQAEKQIQISYVANESVAAMAVKNNPKQQNQSSSHGGNSNNSSRNSGRWHSGSGG</sequence>
<name>B9SLN1_RICCO</name>